<name>A0A0E9XQ05_ANGAN</name>
<feature type="chain" id="PRO_5002435562" evidence="1">
    <location>
        <begin position="25"/>
        <end position="43"/>
    </location>
</feature>
<keyword evidence="1" id="KW-0732">Signal</keyword>
<evidence type="ECO:0000313" key="2">
    <source>
        <dbReference type="EMBL" id="JAI04517.1"/>
    </source>
</evidence>
<reference evidence="2" key="1">
    <citation type="submission" date="2014-11" db="EMBL/GenBank/DDBJ databases">
        <authorList>
            <person name="Amaro Gonzalez C."/>
        </authorList>
    </citation>
    <scope>NUCLEOTIDE SEQUENCE</scope>
</reference>
<reference evidence="2" key="2">
    <citation type="journal article" date="2015" name="Fish Shellfish Immunol.">
        <title>Early steps in the European eel (Anguilla anguilla)-Vibrio vulnificus interaction in the gills: Role of the RtxA13 toxin.</title>
        <authorList>
            <person name="Callol A."/>
            <person name="Pajuelo D."/>
            <person name="Ebbesson L."/>
            <person name="Teles M."/>
            <person name="MacKenzie S."/>
            <person name="Amaro C."/>
        </authorList>
    </citation>
    <scope>NUCLEOTIDE SEQUENCE</scope>
</reference>
<feature type="signal peptide" evidence="1">
    <location>
        <begin position="1"/>
        <end position="24"/>
    </location>
</feature>
<sequence length="43" mass="4679">MGPAGIIATLILLNVLQLQFLTLCVQHCPIKSPFKLCRRAGLS</sequence>
<proteinExistence type="predicted"/>
<evidence type="ECO:0000256" key="1">
    <source>
        <dbReference type="SAM" id="SignalP"/>
    </source>
</evidence>
<dbReference type="AlphaFoldDB" id="A0A0E9XQ05"/>
<dbReference type="EMBL" id="GBXM01004061">
    <property type="protein sequence ID" value="JAI04517.1"/>
    <property type="molecule type" value="Transcribed_RNA"/>
</dbReference>
<organism evidence="2">
    <name type="scientific">Anguilla anguilla</name>
    <name type="common">European freshwater eel</name>
    <name type="synonym">Muraena anguilla</name>
    <dbReference type="NCBI Taxonomy" id="7936"/>
    <lineage>
        <taxon>Eukaryota</taxon>
        <taxon>Metazoa</taxon>
        <taxon>Chordata</taxon>
        <taxon>Craniata</taxon>
        <taxon>Vertebrata</taxon>
        <taxon>Euteleostomi</taxon>
        <taxon>Actinopterygii</taxon>
        <taxon>Neopterygii</taxon>
        <taxon>Teleostei</taxon>
        <taxon>Anguilliformes</taxon>
        <taxon>Anguillidae</taxon>
        <taxon>Anguilla</taxon>
    </lineage>
</organism>
<protein>
    <submittedName>
        <fullName evidence="2">Uncharacterized protein</fullName>
    </submittedName>
</protein>
<accession>A0A0E9XQ05</accession>